<protein>
    <recommendedName>
        <fullName evidence="3">SRPBCC family protein</fullName>
    </recommendedName>
</protein>
<proteinExistence type="predicted"/>
<dbReference type="SUPFAM" id="SSF55961">
    <property type="entry name" value="Bet v1-like"/>
    <property type="match status" value="1"/>
</dbReference>
<evidence type="ECO:0000313" key="1">
    <source>
        <dbReference type="EMBL" id="MBP2472151.1"/>
    </source>
</evidence>
<dbReference type="InterPro" id="IPR023393">
    <property type="entry name" value="START-like_dom_sf"/>
</dbReference>
<keyword evidence="2" id="KW-1185">Reference proteome</keyword>
<evidence type="ECO:0000313" key="2">
    <source>
        <dbReference type="Proteomes" id="UP001519363"/>
    </source>
</evidence>
<organism evidence="1 2">
    <name type="scientific">Crossiella equi</name>
    <dbReference type="NCBI Taxonomy" id="130796"/>
    <lineage>
        <taxon>Bacteria</taxon>
        <taxon>Bacillati</taxon>
        <taxon>Actinomycetota</taxon>
        <taxon>Actinomycetes</taxon>
        <taxon>Pseudonocardiales</taxon>
        <taxon>Pseudonocardiaceae</taxon>
        <taxon>Crossiella</taxon>
    </lineage>
</organism>
<evidence type="ECO:0008006" key="3">
    <source>
        <dbReference type="Google" id="ProtNLM"/>
    </source>
</evidence>
<name>A0ABS5A6H2_9PSEU</name>
<accession>A0ABS5A6H2</accession>
<dbReference type="Pfam" id="PF10604">
    <property type="entry name" value="Polyketide_cyc2"/>
    <property type="match status" value="1"/>
</dbReference>
<gene>
    <name evidence="1" type="ORF">JOF53_001023</name>
</gene>
<dbReference type="Gene3D" id="3.30.530.20">
    <property type="match status" value="1"/>
</dbReference>
<dbReference type="InterPro" id="IPR019587">
    <property type="entry name" value="Polyketide_cyclase/dehydratase"/>
</dbReference>
<dbReference type="CDD" id="cd07812">
    <property type="entry name" value="SRPBCC"/>
    <property type="match status" value="1"/>
</dbReference>
<sequence>MSAAEFSTVVVLPVAPEAVFAHLADPHSYLGLSPLIVEVRDVRPSPGLVRYTAVERFRLGPLHHDNIIEVTLRLGEGTVEGDVVSPGGVRLAYGYRLSPALGGGTRVVDWVRLTAPFGLRGFAAGQARKVQLARGRELVRRFPG</sequence>
<dbReference type="Proteomes" id="UP001519363">
    <property type="component" value="Unassembled WGS sequence"/>
</dbReference>
<dbReference type="EMBL" id="JAGIOO010000001">
    <property type="protein sequence ID" value="MBP2472151.1"/>
    <property type="molecule type" value="Genomic_DNA"/>
</dbReference>
<comment type="caution">
    <text evidence="1">The sequence shown here is derived from an EMBL/GenBank/DDBJ whole genome shotgun (WGS) entry which is preliminary data.</text>
</comment>
<dbReference type="RefSeq" id="WP_086780679.1">
    <property type="nucleotide sequence ID" value="NZ_JAGIOO010000001.1"/>
</dbReference>
<reference evidence="1 2" key="1">
    <citation type="submission" date="2021-03" db="EMBL/GenBank/DDBJ databases">
        <title>Sequencing the genomes of 1000 actinobacteria strains.</title>
        <authorList>
            <person name="Klenk H.-P."/>
        </authorList>
    </citation>
    <scope>NUCLEOTIDE SEQUENCE [LARGE SCALE GENOMIC DNA]</scope>
    <source>
        <strain evidence="1 2">DSM 44580</strain>
    </source>
</reference>